<keyword evidence="2" id="KW-1185">Reference proteome</keyword>
<dbReference type="EMBL" id="JAFFZE010000006">
    <property type="protein sequence ID" value="MCT2582899.1"/>
    <property type="molecule type" value="Genomic_DNA"/>
</dbReference>
<proteinExistence type="predicted"/>
<comment type="caution">
    <text evidence="1">The sequence shown here is derived from an EMBL/GenBank/DDBJ whole genome shotgun (WGS) entry which is preliminary data.</text>
</comment>
<dbReference type="RefSeq" id="WP_260190418.1">
    <property type="nucleotide sequence ID" value="NZ_JAFFZE010000006.1"/>
</dbReference>
<organism evidence="1 2">
    <name type="scientific">Actinophytocola gossypii</name>
    <dbReference type="NCBI Taxonomy" id="2812003"/>
    <lineage>
        <taxon>Bacteria</taxon>
        <taxon>Bacillati</taxon>
        <taxon>Actinomycetota</taxon>
        <taxon>Actinomycetes</taxon>
        <taxon>Pseudonocardiales</taxon>
        <taxon>Pseudonocardiaceae</taxon>
    </lineage>
</organism>
<dbReference type="Proteomes" id="UP001156441">
    <property type="component" value="Unassembled WGS sequence"/>
</dbReference>
<accession>A0ABT2J4V4</accession>
<reference evidence="1 2" key="1">
    <citation type="submission" date="2021-02" db="EMBL/GenBank/DDBJ databases">
        <title>Actinophytocola xerophila sp. nov., isolated from soil of cotton cropping field.</title>
        <authorList>
            <person name="Huang R."/>
            <person name="Chen X."/>
            <person name="Ge X."/>
            <person name="Liu W."/>
        </authorList>
    </citation>
    <scope>NUCLEOTIDE SEQUENCE [LARGE SCALE GENOMIC DNA]</scope>
    <source>
        <strain evidence="1 2">S1-96</strain>
    </source>
</reference>
<evidence type="ECO:0000313" key="1">
    <source>
        <dbReference type="EMBL" id="MCT2582899.1"/>
    </source>
</evidence>
<protein>
    <submittedName>
        <fullName evidence="1">Uncharacterized protein</fullName>
    </submittedName>
</protein>
<name>A0ABT2J4V4_9PSEU</name>
<sequence>MPAGGAVGDRGDAAAGLGVAGAVGGADLGLVAARPEVHVNEYLRSVSTIGTDTSAVSTR</sequence>
<gene>
    <name evidence="1" type="ORF">JT362_07175</name>
</gene>
<evidence type="ECO:0000313" key="2">
    <source>
        <dbReference type="Proteomes" id="UP001156441"/>
    </source>
</evidence>